<sequence>MSRTTLWRHRQRAKKFINDDVLNDASLEDHLRDEENNIDHDEDVATSELQSNNQNDYNAGVDQCINDLINDNNKSKSIEHIQEEPNELEYDSNSEIDELDNEEIFNL</sequence>
<feature type="region of interest" description="Disordered" evidence="1">
    <location>
        <begin position="83"/>
        <end position="107"/>
    </location>
</feature>
<dbReference type="EMBL" id="CAJOBH010236362">
    <property type="protein sequence ID" value="CAF5092391.1"/>
    <property type="molecule type" value="Genomic_DNA"/>
</dbReference>
<name>A0A8S3EY92_9BILA</name>
<dbReference type="EMBL" id="CAJOBI010322069">
    <property type="protein sequence ID" value="CAF5186656.1"/>
    <property type="molecule type" value="Genomic_DNA"/>
</dbReference>
<dbReference type="Proteomes" id="UP000676336">
    <property type="component" value="Unassembled WGS sequence"/>
</dbReference>
<dbReference type="AlphaFoldDB" id="A0A8S3EY92"/>
<accession>A0A8S3EY92</accession>
<evidence type="ECO:0000313" key="4">
    <source>
        <dbReference type="EMBL" id="CAF5186656.1"/>
    </source>
</evidence>
<evidence type="ECO:0000256" key="1">
    <source>
        <dbReference type="SAM" id="MobiDB-lite"/>
    </source>
</evidence>
<evidence type="ECO:0000313" key="2">
    <source>
        <dbReference type="EMBL" id="CAF5092391.1"/>
    </source>
</evidence>
<gene>
    <name evidence="2" type="ORF">BYL167_LOCUS63314</name>
    <name evidence="3" type="ORF">GIL414_LOCUS67349</name>
    <name evidence="4" type="ORF">SMN809_LOCUS70721</name>
</gene>
<reference evidence="2" key="1">
    <citation type="submission" date="2021-02" db="EMBL/GenBank/DDBJ databases">
        <authorList>
            <person name="Nowell W R."/>
        </authorList>
    </citation>
    <scope>NUCLEOTIDE SEQUENCE</scope>
</reference>
<feature type="compositionally biased region" description="Acidic residues" evidence="1">
    <location>
        <begin position="84"/>
        <end position="107"/>
    </location>
</feature>
<dbReference type="Proteomes" id="UP000681967">
    <property type="component" value="Unassembled WGS sequence"/>
</dbReference>
<evidence type="ECO:0000313" key="5">
    <source>
        <dbReference type="Proteomes" id="UP000681967"/>
    </source>
</evidence>
<protein>
    <submittedName>
        <fullName evidence="2">Uncharacterized protein</fullName>
    </submittedName>
</protein>
<dbReference type="EMBL" id="CAJOBJ010325784">
    <property type="protein sequence ID" value="CAF5174888.1"/>
    <property type="molecule type" value="Genomic_DNA"/>
</dbReference>
<evidence type="ECO:0000313" key="3">
    <source>
        <dbReference type="EMBL" id="CAF5174888.1"/>
    </source>
</evidence>
<organism evidence="2 5">
    <name type="scientific">Rotaria magnacalcarata</name>
    <dbReference type="NCBI Taxonomy" id="392030"/>
    <lineage>
        <taxon>Eukaryota</taxon>
        <taxon>Metazoa</taxon>
        <taxon>Spiralia</taxon>
        <taxon>Gnathifera</taxon>
        <taxon>Rotifera</taxon>
        <taxon>Eurotatoria</taxon>
        <taxon>Bdelloidea</taxon>
        <taxon>Philodinida</taxon>
        <taxon>Philodinidae</taxon>
        <taxon>Rotaria</taxon>
    </lineage>
</organism>
<comment type="caution">
    <text evidence="2">The sequence shown here is derived from an EMBL/GenBank/DDBJ whole genome shotgun (WGS) entry which is preliminary data.</text>
</comment>
<dbReference type="Proteomes" id="UP000681720">
    <property type="component" value="Unassembled WGS sequence"/>
</dbReference>
<proteinExistence type="predicted"/>